<dbReference type="GO" id="GO:0020037">
    <property type="term" value="F:heme binding"/>
    <property type="evidence" value="ECO:0007669"/>
    <property type="project" value="InterPro"/>
</dbReference>
<evidence type="ECO:0000256" key="3">
    <source>
        <dbReference type="ARBA" id="ARBA00023004"/>
    </source>
</evidence>
<evidence type="ECO:0000256" key="2">
    <source>
        <dbReference type="ARBA" id="ARBA00022723"/>
    </source>
</evidence>
<dbReference type="EMBL" id="FXXP01000002">
    <property type="protein sequence ID" value="SMX28745.1"/>
    <property type="molecule type" value="Genomic_DNA"/>
</dbReference>
<evidence type="ECO:0000259" key="5">
    <source>
        <dbReference type="PROSITE" id="PS51007"/>
    </source>
</evidence>
<dbReference type="PANTHER" id="PTHR35008">
    <property type="entry name" value="BLL4482 PROTEIN-RELATED"/>
    <property type="match status" value="1"/>
</dbReference>
<keyword evidence="2 4" id="KW-0479">Metal-binding</keyword>
<evidence type="ECO:0000256" key="4">
    <source>
        <dbReference type="PROSITE-ProRule" id="PRU00433"/>
    </source>
</evidence>
<dbReference type="InterPro" id="IPR051459">
    <property type="entry name" value="Cytochrome_c-type_DH"/>
</dbReference>
<dbReference type="InterPro" id="IPR036909">
    <property type="entry name" value="Cyt_c-like_dom_sf"/>
</dbReference>
<name>A0A238JEA0_9RHOB</name>
<organism evidence="6 7">
    <name type="scientific">Pelagimonas phthalicica</name>
    <dbReference type="NCBI Taxonomy" id="1037362"/>
    <lineage>
        <taxon>Bacteria</taxon>
        <taxon>Pseudomonadati</taxon>
        <taxon>Pseudomonadota</taxon>
        <taxon>Alphaproteobacteria</taxon>
        <taxon>Rhodobacterales</taxon>
        <taxon>Roseobacteraceae</taxon>
        <taxon>Pelagimonas</taxon>
    </lineage>
</organism>
<protein>
    <submittedName>
        <fullName evidence="6">Fructose dehydrogenase cytochrome subunit</fullName>
    </submittedName>
</protein>
<sequence length="301" mass="32064">MRRILKLLVAAAVIGVAVGLWLTAPDRVAPERFASLSGDVAAGEKVFTASGCASCHHVPGAEDKLILAGGMAFPSDFGTFYAPNISPDPSAGIGDWKVIDLANAVMKGVSPKGQHYYPAFPYNAYNKMTDQDVADLFAYLQSLPADATPSKPHDVGFPFNIRRSLGGWKLLFFSDDYVMDVPADLERGRYLVEAQAHCAECHTPRNALGGLDTSRWMAGAPNPSGKGTIPALTPDKLTWSAEDVAYYLESGFTPEYDSVGGHMAEVVDNFAHLSAEDRAAVAAYVKALPAPKADTSGSSSY</sequence>
<dbReference type="OrthoDB" id="9811281at2"/>
<dbReference type="GO" id="GO:0046872">
    <property type="term" value="F:metal ion binding"/>
    <property type="evidence" value="ECO:0007669"/>
    <property type="project" value="UniProtKB-KW"/>
</dbReference>
<dbReference type="Proteomes" id="UP000225972">
    <property type="component" value="Unassembled WGS sequence"/>
</dbReference>
<dbReference type="RefSeq" id="WP_099246311.1">
    <property type="nucleotide sequence ID" value="NZ_FXXP01000002.1"/>
</dbReference>
<gene>
    <name evidence="6" type="primary">fdhC</name>
    <name evidence="6" type="ORF">TRP8649_02871</name>
</gene>
<evidence type="ECO:0000313" key="7">
    <source>
        <dbReference type="Proteomes" id="UP000225972"/>
    </source>
</evidence>
<dbReference type="GO" id="GO:0009055">
    <property type="term" value="F:electron transfer activity"/>
    <property type="evidence" value="ECO:0007669"/>
    <property type="project" value="InterPro"/>
</dbReference>
<accession>A0A238JEA0</accession>
<keyword evidence="1 4" id="KW-0349">Heme</keyword>
<evidence type="ECO:0000256" key="1">
    <source>
        <dbReference type="ARBA" id="ARBA00022617"/>
    </source>
</evidence>
<feature type="domain" description="Cytochrome c" evidence="5">
    <location>
        <begin position="183"/>
        <end position="289"/>
    </location>
</feature>
<evidence type="ECO:0000313" key="6">
    <source>
        <dbReference type="EMBL" id="SMX28745.1"/>
    </source>
</evidence>
<dbReference type="PANTHER" id="PTHR35008:SF8">
    <property type="entry name" value="ALCOHOL DEHYDROGENASE CYTOCHROME C SUBUNIT"/>
    <property type="match status" value="1"/>
</dbReference>
<keyword evidence="3 4" id="KW-0408">Iron</keyword>
<dbReference type="PROSITE" id="PS51007">
    <property type="entry name" value="CYTC"/>
    <property type="match status" value="2"/>
</dbReference>
<feature type="domain" description="Cytochrome c" evidence="5">
    <location>
        <begin position="38"/>
        <end position="144"/>
    </location>
</feature>
<proteinExistence type="predicted"/>
<dbReference type="Gene3D" id="1.10.760.10">
    <property type="entry name" value="Cytochrome c-like domain"/>
    <property type="match status" value="2"/>
</dbReference>
<keyword evidence="7" id="KW-1185">Reference proteome</keyword>
<reference evidence="7" key="1">
    <citation type="submission" date="2017-05" db="EMBL/GenBank/DDBJ databases">
        <authorList>
            <person name="Rodrigo-Torres L."/>
            <person name="Arahal R. D."/>
            <person name="Lucena T."/>
        </authorList>
    </citation>
    <scope>NUCLEOTIDE SEQUENCE [LARGE SCALE GENOMIC DNA]</scope>
    <source>
        <strain evidence="7">CECT 8649</strain>
    </source>
</reference>
<dbReference type="SUPFAM" id="SSF46626">
    <property type="entry name" value="Cytochrome c"/>
    <property type="match status" value="2"/>
</dbReference>
<dbReference type="AlphaFoldDB" id="A0A238JEA0"/>
<dbReference type="Pfam" id="PF00034">
    <property type="entry name" value="Cytochrom_C"/>
    <property type="match status" value="2"/>
</dbReference>
<dbReference type="InterPro" id="IPR009056">
    <property type="entry name" value="Cyt_c-like_dom"/>
</dbReference>